<feature type="binding site" evidence="11">
    <location>
        <position position="240"/>
    </location>
    <ligand>
        <name>chlorophyll b</name>
        <dbReference type="ChEBI" id="CHEBI:61721"/>
        <label>9</label>
    </ligand>
</feature>
<evidence type="ECO:0000256" key="5">
    <source>
        <dbReference type="ARBA" id="ARBA00022991"/>
    </source>
</evidence>
<keyword evidence="2 7" id="KW-0150">Chloroplast</keyword>
<evidence type="ECO:0000256" key="1">
    <source>
        <dbReference type="ARBA" id="ARBA00022494"/>
    </source>
</evidence>
<keyword evidence="1 6" id="KW-0148">Chlorophyll</keyword>
<keyword evidence="3 7" id="KW-0602">Photosynthesis</keyword>
<keyword evidence="7" id="KW-0603">Photosystem I</keyword>
<feature type="binding site" evidence="11">
    <location>
        <position position="140"/>
    </location>
    <ligand>
        <name>chlorophyll b</name>
        <dbReference type="ChEBI" id="CHEBI:61721"/>
        <label>3</label>
        <note>axial binding residue</note>
    </ligand>
    <ligandPart>
        <name>Mg</name>
        <dbReference type="ChEBI" id="CHEBI:25107"/>
    </ligandPart>
</feature>
<feature type="binding site" evidence="6">
    <location>
        <position position="123"/>
    </location>
    <ligand>
        <name>chlorophyll a</name>
        <dbReference type="ChEBI" id="CHEBI:58416"/>
        <label>1</label>
    </ligand>
</feature>
<name>I0YPL4_COCSC</name>
<feature type="binding site" evidence="11">
    <location>
        <position position="201"/>
    </location>
    <ligand>
        <name>chlorophyll b</name>
        <dbReference type="ChEBI" id="CHEBI:61721"/>
        <label>1</label>
    </ligand>
</feature>
<evidence type="ECO:0000256" key="2">
    <source>
        <dbReference type="ARBA" id="ARBA00022528"/>
    </source>
</evidence>
<dbReference type="Proteomes" id="UP000007264">
    <property type="component" value="Unassembled WGS sequence"/>
</dbReference>
<evidence type="ECO:0000256" key="3">
    <source>
        <dbReference type="ARBA" id="ARBA00022531"/>
    </source>
</evidence>
<feature type="binding site" evidence="11">
    <location>
        <position position="199"/>
    </location>
    <ligand>
        <name>chlorophyll b</name>
        <dbReference type="ChEBI" id="CHEBI:61721"/>
        <label>6</label>
        <note>axial binding residue</note>
    </ligand>
    <ligandPart>
        <name>Mg</name>
        <dbReference type="ChEBI" id="CHEBI:25107"/>
    </ligandPart>
</feature>
<feature type="binding site" evidence="10">
    <location>
        <position position="199"/>
    </location>
    <ligand>
        <name>chlorophyll a</name>
        <dbReference type="ChEBI" id="CHEBI:58416"/>
        <label>7</label>
        <note>axial binding residue</note>
    </ligand>
    <ligandPart>
        <name>Mg</name>
        <dbReference type="ChEBI" id="CHEBI:25107"/>
    </ligandPart>
</feature>
<dbReference type="EMDB" id="EMD-62512"/>
<feature type="binding site" evidence="11">
    <location>
        <position position="198"/>
    </location>
    <ligand>
        <name>chlorophyll b</name>
        <dbReference type="ChEBI" id="CHEBI:61721"/>
        <label>7</label>
    </ligand>
</feature>
<reference evidence="10 11" key="2">
    <citation type="journal article" date="2025" name="Biochim Biophys Acta Bioenerg">
        <title>Structural study of the chlorophyll between Lhca8 and PsaJ in an Antarctica green algal photosystem I-LHCI supercomplex revealed by its atomic structure.</title>
        <authorList>
            <person name="Tsai P.C."/>
            <person name="Kato K."/>
            <person name="Shen J.R."/>
            <person name="Akita F."/>
        </authorList>
    </citation>
    <scope>STRUCTURE BY ELECTRON MICROSCOPY (1.92 ANGSTROMS) IN COMPLEX WITH CHLOROPHYLL A AND CHLOROPHYLL B</scope>
</reference>
<reference evidence="8 9" key="1">
    <citation type="journal article" date="2012" name="Genome Biol.">
        <title>The genome of the polar eukaryotic microalga coccomyxa subellipsoidea reveals traits of cold adaptation.</title>
        <authorList>
            <person name="Blanc G."/>
            <person name="Agarkova I."/>
            <person name="Grimwood J."/>
            <person name="Kuo A."/>
            <person name="Brueggeman A."/>
            <person name="Dunigan D."/>
            <person name="Gurnon J."/>
            <person name="Ladunga I."/>
            <person name="Lindquist E."/>
            <person name="Lucas S."/>
            <person name="Pangilinan J."/>
            <person name="Proschold T."/>
            <person name="Salamov A."/>
            <person name="Schmutz J."/>
            <person name="Weeks D."/>
            <person name="Yamada T."/>
            <person name="Claverie J.M."/>
            <person name="Grigoriev I."/>
            <person name="Van Etten J."/>
            <person name="Lomsadze A."/>
            <person name="Borodovsky M."/>
        </authorList>
    </citation>
    <scope>NUCLEOTIDE SEQUENCE [LARGE SCALE GENOMIC DNA]</scope>
    <source>
        <strain evidence="8 9">C-169</strain>
    </source>
</reference>
<organism evidence="8 9">
    <name type="scientific">Coccomyxa subellipsoidea (strain C-169)</name>
    <name type="common">Green microalga</name>
    <dbReference type="NCBI Taxonomy" id="574566"/>
    <lineage>
        <taxon>Eukaryota</taxon>
        <taxon>Viridiplantae</taxon>
        <taxon>Chlorophyta</taxon>
        <taxon>core chlorophytes</taxon>
        <taxon>Trebouxiophyceae</taxon>
        <taxon>Trebouxiophyceae incertae sedis</taxon>
        <taxon>Coccomyxaceae</taxon>
        <taxon>Coccomyxa</taxon>
        <taxon>Coccomyxa subellipsoidea</taxon>
    </lineage>
</organism>
<dbReference type="PDB" id="9KQQ">
    <property type="method" value="EM"/>
    <property type="resolution" value="2.06 A"/>
    <property type="chains" value="3=1-246"/>
</dbReference>
<feature type="binding site" evidence="11">
    <location>
        <position position="143"/>
    </location>
    <ligand>
        <name>chlorophyll b</name>
        <dbReference type="ChEBI" id="CHEBI:61721"/>
        <label>3</label>
    </ligand>
</feature>
<feature type="binding site" evidence="10">
    <location>
        <position position="143"/>
    </location>
    <ligand>
        <name>chlorophyll a</name>
        <dbReference type="ChEBI" id="CHEBI:58416"/>
        <label>3</label>
    </ligand>
</feature>
<keyword evidence="10 11" id="KW-0002">3D-structure</keyword>
<dbReference type="GO" id="GO:0009522">
    <property type="term" value="C:photosystem I"/>
    <property type="evidence" value="ECO:0007669"/>
    <property type="project" value="UniProtKB-KW"/>
</dbReference>
<feature type="binding site" evidence="10">
    <location>
        <position position="46"/>
    </location>
    <ligand>
        <name>chlorophyll a</name>
        <dbReference type="ChEBI" id="CHEBI:58416"/>
        <label>1</label>
    </ligand>
</feature>
<dbReference type="KEGG" id="csl:COCSUDRAFT_37969"/>
<comment type="similarity">
    <text evidence="7">Belongs to the light-harvesting chlorophyll a/b-binding (LHC) protein family.</text>
</comment>
<feature type="binding site" evidence="11">
    <location>
        <position position="74"/>
    </location>
    <ligand>
        <name>chlorophyll b</name>
        <dbReference type="ChEBI" id="CHEBI:61721"/>
        <label>2</label>
        <note>axial binding residue</note>
    </ligand>
    <ligandPart>
        <name>Mg</name>
        <dbReference type="ChEBI" id="CHEBI:25107"/>
    </ligandPart>
</feature>
<feature type="binding site" description="axial binding residue" evidence="6">
    <location>
        <position position="165"/>
    </location>
    <ligand>
        <name>chlorophyll b</name>
        <dbReference type="ChEBI" id="CHEBI:61721"/>
        <label>1</label>
    </ligand>
    <ligandPart>
        <name>Mg</name>
        <dbReference type="ChEBI" id="CHEBI:25107"/>
    </ligandPart>
</feature>
<evidence type="ECO:0000256" key="4">
    <source>
        <dbReference type="ARBA" id="ARBA00022640"/>
    </source>
</evidence>
<feature type="binding site" evidence="6">
    <location>
        <position position="196"/>
    </location>
    <ligand>
        <name>chlorophyll a</name>
        <dbReference type="ChEBI" id="CHEBI:58416"/>
        <label>1</label>
    </ligand>
</feature>
<feature type="binding site" evidence="10">
    <location>
        <position position="111"/>
    </location>
    <ligand>
        <name>chlorophyll a</name>
        <dbReference type="ChEBI" id="CHEBI:58416"/>
        <label>4</label>
        <note>axial binding residue</note>
    </ligand>
    <ligandPart>
        <name>Mg</name>
        <dbReference type="ChEBI" id="CHEBI:25107"/>
    </ligandPart>
</feature>
<feature type="binding site" evidence="11">
    <location>
        <position position="70"/>
    </location>
    <ligand>
        <name>chlorophyll b</name>
        <dbReference type="ChEBI" id="CHEBI:61721"/>
        <label>3</label>
    </ligand>
</feature>
<comment type="subcellular location">
    <subcellularLocation>
        <location evidence="7">Plastid</location>
        <location evidence="7">Chloroplast thylakoid membrane</location>
    </subcellularLocation>
</comment>
<dbReference type="GO" id="GO:0009535">
    <property type="term" value="C:chloroplast thylakoid membrane"/>
    <property type="evidence" value="ECO:0007669"/>
    <property type="project" value="UniProtKB-SubCell"/>
</dbReference>
<feature type="binding site" evidence="11">
    <location>
        <position position="237"/>
    </location>
    <ligand>
        <name>chlorophyll b</name>
        <dbReference type="ChEBI" id="CHEBI:61721"/>
        <label>9</label>
    </ligand>
</feature>
<feature type="binding site" evidence="11">
    <location>
        <position position="195"/>
    </location>
    <ligand>
        <name>chlorophyll b</name>
        <dbReference type="ChEBI" id="CHEBI:61721"/>
        <label>6</label>
    </ligand>
</feature>
<evidence type="ECO:0000313" key="8">
    <source>
        <dbReference type="EMBL" id="EIE20333.1"/>
    </source>
</evidence>
<dbReference type="AlphaFoldDB" id="I0YPL4"/>
<feature type="binding site" evidence="10">
    <location>
        <position position="66"/>
    </location>
    <ligand>
        <name>chlorophyll a</name>
        <dbReference type="ChEBI" id="CHEBI:58416"/>
        <label>2</label>
    </ligand>
</feature>
<feature type="binding site" evidence="10">
    <location>
        <position position="70"/>
    </location>
    <ligand>
        <name>chlorophyll a</name>
        <dbReference type="ChEBI" id="CHEBI:58416"/>
        <label>3</label>
    </ligand>
</feature>
<feature type="binding site" evidence="6">
    <location>
        <position position="74"/>
    </location>
    <ligand>
        <name>chlorophyll a</name>
        <dbReference type="ChEBI" id="CHEBI:58416"/>
        <label>1</label>
    </ligand>
</feature>
<feature type="binding site" evidence="10">
    <location>
        <position position="196"/>
    </location>
    <ligand>
        <name>chlorophyll a</name>
        <dbReference type="ChEBI" id="CHEBI:58416"/>
        <label>6</label>
        <note>axial binding residue</note>
    </ligand>
    <ligandPart>
        <name>Mg</name>
        <dbReference type="ChEBI" id="CHEBI:25107"/>
    </ligandPart>
</feature>
<feature type="binding site" evidence="11">
    <location>
        <position position="228"/>
    </location>
    <ligand>
        <name>chlorophyll b</name>
        <dbReference type="ChEBI" id="CHEBI:61721"/>
        <label>8</label>
        <note>axial binding residue</note>
    </ligand>
    <ligandPart>
        <name>Mg</name>
        <dbReference type="ChEBI" id="CHEBI:25107"/>
    </ligandPart>
</feature>
<dbReference type="InterPro" id="IPR022796">
    <property type="entry name" value="Chloroa_b-bind"/>
</dbReference>
<dbReference type="GO" id="GO:0009523">
    <property type="term" value="C:photosystem II"/>
    <property type="evidence" value="ECO:0007669"/>
    <property type="project" value="UniProtKB-KW"/>
</dbReference>
<dbReference type="SMR" id="I0YPL4"/>
<protein>
    <recommendedName>
        <fullName evidence="7">Chlorophyll a-b binding protein, chloroplastic</fullName>
    </recommendedName>
</protein>
<evidence type="ECO:0007829" key="11">
    <source>
        <dbReference type="PDB" id="9KQQ"/>
    </source>
</evidence>
<feature type="binding site" evidence="10">
    <location>
        <position position="237"/>
    </location>
    <ligand>
        <name>chlorophyll a</name>
        <dbReference type="ChEBI" id="CHEBI:58416"/>
        <label>10</label>
    </ligand>
</feature>
<feature type="binding site" evidence="10">
    <location>
        <position position="228"/>
    </location>
    <ligand>
        <name>chlorophyll a</name>
        <dbReference type="ChEBI" id="CHEBI:58416"/>
        <label>9</label>
        <note>axial binding residue</note>
    </ligand>
    <ligandPart>
        <name>Mg</name>
        <dbReference type="ChEBI" id="CHEBI:25107"/>
    </ligandPart>
</feature>
<comment type="caution">
    <text evidence="8">The sequence shown here is derived from an EMBL/GenBank/DDBJ whole genome shotgun (WGS) entry which is preliminary data.</text>
</comment>
<evidence type="ECO:0000313" key="9">
    <source>
        <dbReference type="Proteomes" id="UP000007264"/>
    </source>
</evidence>
<feature type="binding site" evidence="10">
    <location>
        <position position="140"/>
    </location>
    <ligand>
        <name>chlorophyll a</name>
        <dbReference type="ChEBI" id="CHEBI:58416"/>
        <label>3</label>
        <note>axial binding residue</note>
    </ligand>
    <ligandPart>
        <name>Mg</name>
        <dbReference type="ChEBI" id="CHEBI:25107"/>
    </ligandPart>
</feature>
<feature type="binding site" evidence="11">
    <location>
        <position position="66"/>
    </location>
    <ligand>
        <name>chlorophyll b</name>
        <dbReference type="ChEBI" id="CHEBI:61721"/>
        <label>2</label>
    </ligand>
</feature>
<proteinExistence type="evidence at protein level"/>
<evidence type="ECO:0000256" key="7">
    <source>
        <dbReference type="RuleBase" id="RU363080"/>
    </source>
</evidence>
<feature type="binding site" evidence="10">
    <location>
        <position position="240"/>
    </location>
    <ligand>
        <name>chlorophyll a</name>
        <dbReference type="ChEBI" id="CHEBI:58416"/>
        <label>10</label>
    </ligand>
</feature>
<dbReference type="OrthoDB" id="423598at2759"/>
<feature type="binding site" evidence="10">
    <location>
        <position position="74"/>
    </location>
    <ligand>
        <name>chlorophyll a</name>
        <dbReference type="ChEBI" id="CHEBI:58416"/>
        <label>3</label>
    </ligand>
</feature>
<dbReference type="Pfam" id="PF00504">
    <property type="entry name" value="Chloroa_b-bind"/>
    <property type="match status" value="1"/>
</dbReference>
<dbReference type="GO" id="GO:0009765">
    <property type="term" value="P:photosynthesis, light harvesting"/>
    <property type="evidence" value="ECO:0007669"/>
    <property type="project" value="InterPro"/>
</dbReference>
<feature type="binding site" evidence="10">
    <location>
        <position position="198"/>
    </location>
    <ligand>
        <name>chlorophyll a</name>
        <dbReference type="ChEBI" id="CHEBI:58416"/>
        <label>8</label>
    </ligand>
</feature>
<feature type="binding site" evidence="11">
    <location>
        <position position="46"/>
    </location>
    <ligand>
        <name>chlorophyll b</name>
        <dbReference type="ChEBI" id="CHEBI:61721"/>
        <label>1</label>
    </ligand>
</feature>
<keyword evidence="5 7" id="KW-0157">Chromophore</keyword>
<dbReference type="PANTHER" id="PTHR21649">
    <property type="entry name" value="CHLOROPHYLL A/B BINDING PROTEIN"/>
    <property type="match status" value="1"/>
</dbReference>
<keyword evidence="7" id="KW-0793">Thylakoid</keyword>
<keyword evidence="7" id="KW-0604">Photosystem II</keyword>
<feature type="binding site" evidence="6">
    <location>
        <position position="71"/>
    </location>
    <ligand>
        <name>chlorophyll a</name>
        <dbReference type="ChEBI" id="CHEBI:58416"/>
        <label>1</label>
    </ligand>
</feature>
<evidence type="ECO:0007829" key="10">
    <source>
        <dbReference type="PDB" id="9KQP"/>
    </source>
</evidence>
<dbReference type="PDB" id="9KQP">
    <property type="method" value="EM"/>
    <property type="resolution" value="1.92 A"/>
    <property type="chains" value="3=1-246"/>
</dbReference>
<feature type="binding site" evidence="10">
    <location>
        <position position="44"/>
    </location>
    <ligand>
        <name>chlorophyll a</name>
        <dbReference type="ChEBI" id="CHEBI:58416"/>
        <label>1</label>
    </ligand>
</feature>
<feature type="binding site" evidence="10">
    <location>
        <position position="71"/>
    </location>
    <ligand>
        <name>chlorophyll a</name>
        <dbReference type="ChEBI" id="CHEBI:58416"/>
        <label>1</label>
        <note>axial binding residue</note>
    </ligand>
    <ligandPart>
        <name>Mg</name>
        <dbReference type="ChEBI" id="CHEBI:25107"/>
    </ligandPart>
</feature>
<dbReference type="SUPFAM" id="SSF103511">
    <property type="entry name" value="Chlorophyll a-b binding protein"/>
    <property type="match status" value="1"/>
</dbReference>
<dbReference type="STRING" id="574566.I0YPL4"/>
<feature type="binding site" description="axial binding residue" evidence="6">
    <location>
        <position position="76"/>
    </location>
    <ligand>
        <name>chlorophyll b</name>
        <dbReference type="ChEBI" id="CHEBI:61721"/>
        <label>1</label>
    </ligand>
    <ligandPart>
        <name>Mg</name>
        <dbReference type="ChEBI" id="CHEBI:25107"/>
    </ligandPart>
</feature>
<feature type="binding site" evidence="10">
    <location>
        <position position="199"/>
    </location>
    <ligand>
        <name>chlorophyll a</name>
        <dbReference type="ChEBI" id="CHEBI:58416"/>
        <label>8</label>
    </ligand>
</feature>
<dbReference type="RefSeq" id="XP_005644877.1">
    <property type="nucleotide sequence ID" value="XM_005644820.1"/>
</dbReference>
<dbReference type="EMBL" id="AGSI01000016">
    <property type="protein sequence ID" value="EIE20333.1"/>
    <property type="molecule type" value="Genomic_DNA"/>
</dbReference>
<feature type="binding site" evidence="11">
    <location>
        <position position="199"/>
    </location>
    <ligand>
        <name>chlorophyll b</name>
        <dbReference type="ChEBI" id="CHEBI:61721"/>
        <label>7</label>
    </ligand>
</feature>
<keyword evidence="9" id="KW-1185">Reference proteome</keyword>
<feature type="binding site" evidence="6">
    <location>
        <position position="195"/>
    </location>
    <ligand>
        <name>chlorophyll a</name>
        <dbReference type="ChEBI" id="CHEBI:58416"/>
        <label>1</label>
    </ligand>
</feature>
<dbReference type="InterPro" id="IPR001344">
    <property type="entry name" value="Chloro_AB-bd_pln"/>
</dbReference>
<feature type="binding site" evidence="6">
    <location>
        <position position="228"/>
    </location>
    <ligand>
        <name>chlorophyll a</name>
        <dbReference type="ChEBI" id="CHEBI:58416"/>
        <label>1</label>
    </ligand>
</feature>
<feature type="binding site" evidence="11">
    <location>
        <position position="175"/>
    </location>
    <ligand>
        <name>chlorophyll b</name>
        <dbReference type="ChEBI" id="CHEBI:61721"/>
        <label>5</label>
    </ligand>
</feature>
<feature type="binding site" evidence="11">
    <location>
        <position position="196"/>
    </location>
    <ligand>
        <name>chlorophyll b</name>
        <dbReference type="ChEBI" id="CHEBI:61721"/>
        <label>5</label>
        <note>axial binding residue</note>
    </ligand>
    <ligandPart>
        <name>Mg</name>
        <dbReference type="ChEBI" id="CHEBI:25107"/>
    </ligandPart>
</feature>
<feature type="binding site" evidence="6">
    <location>
        <position position="213"/>
    </location>
    <ligand>
        <name>chlorophyll a</name>
        <dbReference type="ChEBI" id="CHEBI:58416"/>
        <label>1</label>
    </ligand>
</feature>
<dbReference type="eggNOG" id="ENOG502QT09">
    <property type="taxonomic scope" value="Eukaryota"/>
</dbReference>
<feature type="binding site" evidence="10">
    <location>
        <position position="175"/>
    </location>
    <ligand>
        <name>chlorophyll a</name>
        <dbReference type="ChEBI" id="CHEBI:58416"/>
        <label>6</label>
    </ligand>
</feature>
<dbReference type="EMDB" id="EMD-62511"/>
<feature type="binding site" evidence="6 10">
    <location>
        <position position="201"/>
    </location>
    <ligand>
        <name>chlorophyll a</name>
        <dbReference type="ChEBI" id="CHEBI:58416"/>
        <label>1</label>
    </ligand>
</feature>
<feature type="binding site" evidence="10">
    <location>
        <position position="74"/>
    </location>
    <ligand>
        <name>chlorophyll a</name>
        <dbReference type="ChEBI" id="CHEBI:58416"/>
        <label>2</label>
        <note>axial binding residue</note>
    </ligand>
    <ligandPart>
        <name>Mg</name>
        <dbReference type="ChEBI" id="CHEBI:25107"/>
    </ligandPart>
</feature>
<feature type="binding site" evidence="11">
    <location>
        <position position="111"/>
    </location>
    <ligand>
        <name>chlorophyll b</name>
        <dbReference type="ChEBI" id="CHEBI:61721"/>
        <label>4</label>
        <note>axial binding residue</note>
    </ligand>
    <ligandPart>
        <name>Mg</name>
        <dbReference type="ChEBI" id="CHEBI:25107"/>
    </ligandPart>
</feature>
<feature type="binding site" evidence="10">
    <location>
        <position position="137"/>
    </location>
    <ligand>
        <name>chlorophyll a</name>
        <dbReference type="ChEBI" id="CHEBI:58416"/>
        <label>5</label>
        <note>covalent</note>
    </ligand>
</feature>
<dbReference type="GeneID" id="17038309"/>
<accession>I0YPL4</accession>
<evidence type="ECO:0000256" key="6">
    <source>
        <dbReference type="PIRSR" id="PIRSR601344-1"/>
    </source>
</evidence>
<keyword evidence="4 7" id="KW-0934">Plastid</keyword>
<gene>
    <name evidence="8" type="ORF">COCSUDRAFT_37969</name>
</gene>
<feature type="binding site" evidence="11">
    <location>
        <position position="71"/>
    </location>
    <ligand>
        <name>chlorophyll b</name>
        <dbReference type="ChEBI" id="CHEBI:61721"/>
        <label>1</label>
        <note>axial binding residue</note>
    </ligand>
    <ligandPart>
        <name>Mg</name>
        <dbReference type="ChEBI" id="CHEBI:25107"/>
    </ligandPart>
</feature>
<feature type="binding site" evidence="6">
    <location>
        <position position="199"/>
    </location>
    <ligand>
        <name>chlorophyll a</name>
        <dbReference type="ChEBI" id="CHEBI:58416"/>
        <label>1</label>
    </ligand>
</feature>
<feature type="binding site" evidence="10">
    <location>
        <position position="195"/>
    </location>
    <ligand>
        <name>chlorophyll a</name>
        <dbReference type="ChEBI" id="CHEBI:58416"/>
        <label>7</label>
    </ligand>
</feature>
<dbReference type="GO" id="GO:0016168">
    <property type="term" value="F:chlorophyll binding"/>
    <property type="evidence" value="ECO:0007669"/>
    <property type="project" value="UniProtKB-KW"/>
</dbReference>
<sequence>MASTTMMMKSAAHVQETADRSKDTLLFASDQSLSYLTGALPADYGFDPLGLLDPEGKGAGFVSPAWLQYSEVIHARWAMLGAAGCIAPEILATAGVIPQTPDEVIWFKSGVIPPAGVYDKYWLDPYSLFFIEVILVQFAELRRWQDFRNPGSQGKQYFLGLEEVLKGSGDPSYPGGQFFNLFNLGKSDLKELKTKELKNGRLAMLAVFGYGAQAVITAEGPFKNLTDHLSDPTGHNILTNFGHPAL</sequence>
<dbReference type="Gene3D" id="1.10.3460.10">
    <property type="entry name" value="Chlorophyll a/b binding protein domain"/>
    <property type="match status" value="1"/>
</dbReference>
<feature type="binding site" evidence="11">
    <location>
        <position position="44"/>
    </location>
    <ligand>
        <name>chlorophyll b</name>
        <dbReference type="ChEBI" id="CHEBI:61721"/>
        <label>1</label>
    </ligand>
</feature>
<comment type="function">
    <text evidence="7">The light-harvesting complex (LHC) functions as a light receptor, it captures and delivers excitation energy to photosystems with which it is closely associated.</text>
</comment>